<dbReference type="InterPro" id="IPR035890">
    <property type="entry name" value="Anti-sigma-28_factor_FlgM_sf"/>
</dbReference>
<evidence type="ECO:0000256" key="3">
    <source>
        <dbReference type="ARBA" id="ARBA00022491"/>
    </source>
</evidence>
<keyword evidence="9" id="KW-1185">Reference proteome</keyword>
<feature type="domain" description="Anti-sigma-28 factor FlgM C-terminal" evidence="7">
    <location>
        <begin position="35"/>
        <end position="89"/>
    </location>
</feature>
<evidence type="ECO:0000256" key="6">
    <source>
        <dbReference type="ARBA" id="ARBA00023163"/>
    </source>
</evidence>
<dbReference type="Proteomes" id="UP000323646">
    <property type="component" value="Unassembled WGS sequence"/>
</dbReference>
<dbReference type="NCBIfam" id="TIGR03824">
    <property type="entry name" value="FlgM_jcvi"/>
    <property type="match status" value="1"/>
</dbReference>
<evidence type="ECO:0000256" key="4">
    <source>
        <dbReference type="ARBA" id="ARBA00022795"/>
    </source>
</evidence>
<proteinExistence type="inferred from homology"/>
<dbReference type="EMBL" id="VTOY01000015">
    <property type="protein sequence ID" value="TYZ20324.1"/>
    <property type="molecule type" value="Genomic_DNA"/>
</dbReference>
<evidence type="ECO:0000256" key="2">
    <source>
        <dbReference type="ARBA" id="ARBA00017823"/>
    </source>
</evidence>
<evidence type="ECO:0000313" key="9">
    <source>
        <dbReference type="Proteomes" id="UP000323646"/>
    </source>
</evidence>
<accession>A0A5D6W0Q3</accession>
<dbReference type="InterPro" id="IPR031316">
    <property type="entry name" value="FlgM_C"/>
</dbReference>
<protein>
    <recommendedName>
        <fullName evidence="2">Negative regulator of flagellin synthesis</fullName>
    </recommendedName>
</protein>
<organism evidence="8 9">
    <name type="scientific">Selenomonas ruminis</name>
    <dbReference type="NCBI Taxonomy" id="2593411"/>
    <lineage>
        <taxon>Bacteria</taxon>
        <taxon>Bacillati</taxon>
        <taxon>Bacillota</taxon>
        <taxon>Negativicutes</taxon>
        <taxon>Selenomonadales</taxon>
        <taxon>Selenomonadaceae</taxon>
        <taxon>Selenomonas</taxon>
    </lineage>
</organism>
<keyword evidence="5" id="KW-0805">Transcription regulation</keyword>
<dbReference type="OrthoDB" id="1683949at2"/>
<keyword evidence="8" id="KW-0966">Cell projection</keyword>
<comment type="caution">
    <text evidence="8">The sequence shown here is derived from an EMBL/GenBank/DDBJ whole genome shotgun (WGS) entry which is preliminary data.</text>
</comment>
<dbReference type="GO" id="GO:0044781">
    <property type="term" value="P:bacterial-type flagellum organization"/>
    <property type="evidence" value="ECO:0007669"/>
    <property type="project" value="UniProtKB-KW"/>
</dbReference>
<dbReference type="InterPro" id="IPR007412">
    <property type="entry name" value="FlgM"/>
</dbReference>
<evidence type="ECO:0000313" key="8">
    <source>
        <dbReference type="EMBL" id="TYZ20324.1"/>
    </source>
</evidence>
<keyword evidence="4" id="KW-1005">Bacterial flagellum biogenesis</keyword>
<evidence type="ECO:0000259" key="7">
    <source>
        <dbReference type="Pfam" id="PF04316"/>
    </source>
</evidence>
<dbReference type="RefSeq" id="WP_149172199.1">
    <property type="nucleotide sequence ID" value="NZ_VTOY01000015.1"/>
</dbReference>
<dbReference type="SUPFAM" id="SSF101498">
    <property type="entry name" value="Anti-sigma factor FlgM"/>
    <property type="match status" value="1"/>
</dbReference>
<evidence type="ECO:0000256" key="1">
    <source>
        <dbReference type="ARBA" id="ARBA00005322"/>
    </source>
</evidence>
<name>A0A5D6W0Q3_9FIRM</name>
<dbReference type="AlphaFoldDB" id="A0A5D6W0Q3"/>
<comment type="similarity">
    <text evidence="1">Belongs to the FlgM family.</text>
</comment>
<dbReference type="Pfam" id="PF04316">
    <property type="entry name" value="FlgM"/>
    <property type="match status" value="1"/>
</dbReference>
<gene>
    <name evidence="8" type="primary">flgM</name>
    <name evidence="8" type="ORF">FZ040_11945</name>
</gene>
<keyword evidence="8" id="KW-0969">Cilium</keyword>
<keyword evidence="8" id="KW-0282">Flagellum</keyword>
<sequence length="92" mass="10022">MIINNNIQAVTGAYNVSSAGGAKRSGAAERAHKADEVVFSNEAQSFSSMLQKLRGMDESRAQKIAELRQQVADGTYEVDSKSIADRLLDTRF</sequence>
<evidence type="ECO:0000256" key="5">
    <source>
        <dbReference type="ARBA" id="ARBA00023015"/>
    </source>
</evidence>
<keyword evidence="6" id="KW-0804">Transcription</keyword>
<keyword evidence="3" id="KW-0678">Repressor</keyword>
<dbReference type="GO" id="GO:0045892">
    <property type="term" value="P:negative regulation of DNA-templated transcription"/>
    <property type="evidence" value="ECO:0007669"/>
    <property type="project" value="InterPro"/>
</dbReference>
<reference evidence="8 9" key="1">
    <citation type="submission" date="2019-08" db="EMBL/GenBank/DDBJ databases">
        <title>Selenomonas sp. mPRGC5 and Selenomonas sp. mPRGC8 isolated from ruminal fluid of dairy goat (Capra hircus).</title>
        <authorList>
            <person name="Poothong S."/>
            <person name="Nuengjamnong C."/>
            <person name="Tanasupawat S."/>
        </authorList>
    </citation>
    <scope>NUCLEOTIDE SEQUENCE [LARGE SCALE GENOMIC DNA]</scope>
    <source>
        <strain evidence="9">mPRGC5</strain>
    </source>
</reference>